<accession>A0A5A8CVT6</accession>
<dbReference type="PANTHER" id="PTHR12570">
    <property type="match status" value="1"/>
</dbReference>
<sequence length="476" mass="50808">MVNLSAPTMVSSDVGWAIGTSLAVAAQFVGNLGTVLQRRSHIESGSKPVLSRPLWIFGLSLIILASVSDFVALNFTTQSMLGGLGSLTLVANTIFAPLIAWEVLTFTHIWATVLIVIGCSVVVAYGPHSSDLYSPKQLFRLLAAPGFILFSVIMVAAGVALHFSLDGISKKVETRLTDERDRADALARAAARRRQARRRPRRSQPPFVLTESGISLDYSRVDRPWMSYHLHRSGFAVMSAIFGAANVLFGKILSQIMSSAVFSSSTAFYVDTTLSSALSVVALFCIILIVVGAVGQMKYINDATQRFEALLVQPIYQASWTLLSVAGGMVVQREWTLFADVSRASLFFLGILLTVSGAFVLSQVRASSSDSARAHKERSASARGDAAQRLREAGGKGTTDGAALRGGGEGSEADDGSPMLDGHERHKARPESGRALCDRLDAACAVDMDEDDEEGIVLLDNSSLAGSRRSGTGSTS</sequence>
<proteinExistence type="predicted"/>
<reference evidence="12 13" key="1">
    <citation type="submission" date="2019-07" db="EMBL/GenBank/DDBJ databases">
        <title>Genomes of Cafeteria roenbergensis.</title>
        <authorList>
            <person name="Fischer M.G."/>
            <person name="Hackl T."/>
            <person name="Roman M."/>
        </authorList>
    </citation>
    <scope>NUCLEOTIDE SEQUENCE [LARGE SCALE GENOMIC DNA]</scope>
    <source>
        <strain evidence="8 13">BVI</strain>
        <strain evidence="9 15">Cflag</strain>
        <strain evidence="11 12">E4-10P</strain>
        <strain evidence="10 14">RCC970-E3</strain>
    </source>
</reference>
<evidence type="ECO:0000313" key="7">
    <source>
        <dbReference type="EMBL" id="CAD8569185.1"/>
    </source>
</evidence>
<feature type="transmembrane region" description="Helical" evidence="6">
    <location>
        <begin position="81"/>
        <end position="101"/>
    </location>
</feature>
<dbReference type="EMBL" id="VLTN01000002">
    <property type="protein sequence ID" value="KAA0157272.1"/>
    <property type="molecule type" value="Genomic_DNA"/>
</dbReference>
<reference evidence="7" key="2">
    <citation type="submission" date="2021-01" db="EMBL/GenBank/DDBJ databases">
        <authorList>
            <person name="Corre E."/>
            <person name="Pelletier E."/>
            <person name="Niang G."/>
            <person name="Scheremetjew M."/>
            <person name="Finn R."/>
            <person name="Kale V."/>
            <person name="Holt S."/>
            <person name="Cochrane G."/>
            <person name="Meng A."/>
            <person name="Brown T."/>
            <person name="Cohen L."/>
        </authorList>
    </citation>
    <scope>NUCLEOTIDE SEQUENCE</scope>
    <source>
        <strain evidence="7">E4-10</strain>
    </source>
</reference>
<evidence type="ECO:0000313" key="9">
    <source>
        <dbReference type="EMBL" id="KAA0161934.1"/>
    </source>
</evidence>
<dbReference type="Pfam" id="PF05653">
    <property type="entry name" value="Mg_trans_NIPA"/>
    <property type="match status" value="2"/>
</dbReference>
<feature type="region of interest" description="Disordered" evidence="5">
    <location>
        <begin position="457"/>
        <end position="476"/>
    </location>
</feature>
<evidence type="ECO:0000313" key="12">
    <source>
        <dbReference type="Proteomes" id="UP000322899"/>
    </source>
</evidence>
<feature type="transmembrane region" description="Helical" evidence="6">
    <location>
        <begin position="54"/>
        <end position="75"/>
    </location>
</feature>
<dbReference type="InterPro" id="IPR008521">
    <property type="entry name" value="Mg_trans_NIPA"/>
</dbReference>
<comment type="subcellular location">
    <subcellularLocation>
        <location evidence="1">Membrane</location>
        <topology evidence="1">Multi-pass membrane protein</topology>
    </subcellularLocation>
</comment>
<dbReference type="Proteomes" id="UP000324907">
    <property type="component" value="Unassembled WGS sequence"/>
</dbReference>
<evidence type="ECO:0000256" key="2">
    <source>
        <dbReference type="ARBA" id="ARBA00022692"/>
    </source>
</evidence>
<feature type="compositionally biased region" description="Low complexity" evidence="5">
    <location>
        <begin position="462"/>
        <end position="476"/>
    </location>
</feature>
<dbReference type="EMBL" id="VLTO01000032">
    <property type="protein sequence ID" value="KAA0173504.1"/>
    <property type="molecule type" value="Genomic_DNA"/>
</dbReference>
<dbReference type="GO" id="GO:0016020">
    <property type="term" value="C:membrane"/>
    <property type="evidence" value="ECO:0007669"/>
    <property type="project" value="UniProtKB-SubCell"/>
</dbReference>
<protein>
    <submittedName>
        <fullName evidence="8">Uncharacterized protein</fullName>
    </submittedName>
</protein>
<dbReference type="AlphaFoldDB" id="A0A5A8CVT6"/>
<feature type="transmembrane region" description="Helical" evidence="6">
    <location>
        <begin position="108"/>
        <end position="126"/>
    </location>
</feature>
<evidence type="ECO:0000313" key="8">
    <source>
        <dbReference type="EMBL" id="KAA0157272.1"/>
    </source>
</evidence>
<keyword evidence="3 6" id="KW-1133">Transmembrane helix</keyword>
<evidence type="ECO:0000256" key="4">
    <source>
        <dbReference type="ARBA" id="ARBA00023136"/>
    </source>
</evidence>
<feature type="transmembrane region" description="Helical" evidence="6">
    <location>
        <begin position="14"/>
        <end position="33"/>
    </location>
</feature>
<organism evidence="8 13">
    <name type="scientific">Cafeteria roenbergensis</name>
    <name type="common">Marine flagellate</name>
    <dbReference type="NCBI Taxonomy" id="33653"/>
    <lineage>
        <taxon>Eukaryota</taxon>
        <taxon>Sar</taxon>
        <taxon>Stramenopiles</taxon>
        <taxon>Bigyra</taxon>
        <taxon>Opalozoa</taxon>
        <taxon>Bicosoecida</taxon>
        <taxon>Cafeteriaceae</taxon>
        <taxon>Cafeteria</taxon>
    </lineage>
</organism>
<dbReference type="OMA" id="FYYAICS"/>
<evidence type="ECO:0000313" key="13">
    <source>
        <dbReference type="Proteomes" id="UP000323011"/>
    </source>
</evidence>
<dbReference type="Proteomes" id="UP000323011">
    <property type="component" value="Unassembled WGS sequence"/>
</dbReference>
<evidence type="ECO:0000256" key="1">
    <source>
        <dbReference type="ARBA" id="ARBA00004141"/>
    </source>
</evidence>
<keyword evidence="4 6" id="KW-0472">Membrane</keyword>
<evidence type="ECO:0000256" key="3">
    <source>
        <dbReference type="ARBA" id="ARBA00022989"/>
    </source>
</evidence>
<dbReference type="EMBL" id="VLTM01000031">
    <property type="protein sequence ID" value="KAA0161934.1"/>
    <property type="molecule type" value="Genomic_DNA"/>
</dbReference>
<feature type="transmembrane region" description="Helical" evidence="6">
    <location>
        <begin position="138"/>
        <end position="161"/>
    </location>
</feature>
<evidence type="ECO:0000256" key="5">
    <source>
        <dbReference type="SAM" id="MobiDB-lite"/>
    </source>
</evidence>
<dbReference type="GO" id="GO:0015095">
    <property type="term" value="F:magnesium ion transmembrane transporter activity"/>
    <property type="evidence" value="ECO:0007669"/>
    <property type="project" value="InterPro"/>
</dbReference>
<evidence type="ECO:0000256" key="6">
    <source>
        <dbReference type="SAM" id="Phobius"/>
    </source>
</evidence>
<dbReference type="OrthoDB" id="165382at2759"/>
<name>A0A5A8CVT6_CAFRO</name>
<keyword evidence="13" id="KW-1185">Reference proteome</keyword>
<feature type="transmembrane region" description="Helical" evidence="6">
    <location>
        <begin position="233"/>
        <end position="253"/>
    </location>
</feature>
<feature type="transmembrane region" description="Helical" evidence="6">
    <location>
        <begin position="315"/>
        <end position="332"/>
    </location>
</feature>
<feature type="region of interest" description="Disordered" evidence="5">
    <location>
        <begin position="372"/>
        <end position="433"/>
    </location>
</feature>
<feature type="transmembrane region" description="Helical" evidence="6">
    <location>
        <begin position="273"/>
        <end position="294"/>
    </location>
</feature>
<feature type="compositionally biased region" description="Basic and acidic residues" evidence="5">
    <location>
        <begin position="421"/>
        <end position="433"/>
    </location>
</feature>
<evidence type="ECO:0000313" key="10">
    <source>
        <dbReference type="EMBL" id="KAA0168353.1"/>
    </source>
</evidence>
<evidence type="ECO:0000313" key="11">
    <source>
        <dbReference type="EMBL" id="KAA0173504.1"/>
    </source>
</evidence>
<gene>
    <name evidence="7" type="ORF">CROE0942_LOCUS13565</name>
    <name evidence="11" type="ORF">FNF27_04999</name>
    <name evidence="10" type="ORF">FNF28_02513</name>
    <name evidence="8" type="ORF">FNF29_00624</name>
    <name evidence="9" type="ORF">FNF31_03511</name>
</gene>
<dbReference type="EMBL" id="HBET01020043">
    <property type="protein sequence ID" value="CAD8569185.1"/>
    <property type="molecule type" value="Transcribed_RNA"/>
</dbReference>
<keyword evidence="2 6" id="KW-0812">Transmembrane</keyword>
<feature type="compositionally biased region" description="Basic and acidic residues" evidence="5">
    <location>
        <begin position="372"/>
        <end position="394"/>
    </location>
</feature>
<evidence type="ECO:0000313" key="14">
    <source>
        <dbReference type="Proteomes" id="UP000324907"/>
    </source>
</evidence>
<dbReference type="Proteomes" id="UP000325113">
    <property type="component" value="Unassembled WGS sequence"/>
</dbReference>
<dbReference type="EMBL" id="VLTL01000028">
    <property type="protein sequence ID" value="KAA0168353.1"/>
    <property type="molecule type" value="Genomic_DNA"/>
</dbReference>
<feature type="transmembrane region" description="Helical" evidence="6">
    <location>
        <begin position="344"/>
        <end position="364"/>
    </location>
</feature>
<dbReference type="PANTHER" id="PTHR12570:SF9">
    <property type="entry name" value="MAGNESIUM TRANSPORTER NIPA8-RELATED"/>
    <property type="match status" value="1"/>
</dbReference>
<evidence type="ECO:0000313" key="15">
    <source>
        <dbReference type="Proteomes" id="UP000325113"/>
    </source>
</evidence>
<dbReference type="Proteomes" id="UP000322899">
    <property type="component" value="Unassembled WGS sequence"/>
</dbReference>